<dbReference type="Proteomes" id="UP000317178">
    <property type="component" value="Chromosome"/>
</dbReference>
<keyword evidence="2" id="KW-1185">Reference proteome</keyword>
<dbReference type="KEGG" id="plon:Pla110_24520"/>
<reference evidence="1 2" key="1">
    <citation type="submission" date="2019-02" db="EMBL/GenBank/DDBJ databases">
        <title>Deep-cultivation of Planctomycetes and their phenomic and genomic characterization uncovers novel biology.</title>
        <authorList>
            <person name="Wiegand S."/>
            <person name="Jogler M."/>
            <person name="Boedeker C."/>
            <person name="Pinto D."/>
            <person name="Vollmers J."/>
            <person name="Rivas-Marin E."/>
            <person name="Kohn T."/>
            <person name="Peeters S.H."/>
            <person name="Heuer A."/>
            <person name="Rast P."/>
            <person name="Oberbeckmann S."/>
            <person name="Bunk B."/>
            <person name="Jeske O."/>
            <person name="Meyerdierks A."/>
            <person name="Storesund J.E."/>
            <person name="Kallscheuer N."/>
            <person name="Luecker S."/>
            <person name="Lage O.M."/>
            <person name="Pohl T."/>
            <person name="Merkel B.J."/>
            <person name="Hornburger P."/>
            <person name="Mueller R.-W."/>
            <person name="Bruemmer F."/>
            <person name="Labrenz M."/>
            <person name="Spormann A.M."/>
            <person name="Op den Camp H."/>
            <person name="Overmann J."/>
            <person name="Amann R."/>
            <person name="Jetten M.S.M."/>
            <person name="Mascher T."/>
            <person name="Medema M.H."/>
            <person name="Devos D.P."/>
            <person name="Kaster A.-K."/>
            <person name="Ovreas L."/>
            <person name="Rohde M."/>
            <person name="Galperin M.Y."/>
            <person name="Jogler C."/>
        </authorList>
    </citation>
    <scope>NUCLEOTIDE SEQUENCE [LARGE SCALE GENOMIC DNA]</scope>
    <source>
        <strain evidence="1 2">Pla110</strain>
    </source>
</reference>
<dbReference type="RefSeq" id="WP_197440152.1">
    <property type="nucleotide sequence ID" value="NZ_CP036281.1"/>
</dbReference>
<proteinExistence type="predicted"/>
<dbReference type="EMBL" id="CP036281">
    <property type="protein sequence ID" value="QDU80719.1"/>
    <property type="molecule type" value="Genomic_DNA"/>
</dbReference>
<protein>
    <submittedName>
        <fullName evidence="1">Uncharacterized protein</fullName>
    </submittedName>
</protein>
<accession>A0A518CNC5</accession>
<evidence type="ECO:0000313" key="1">
    <source>
        <dbReference type="EMBL" id="QDU80719.1"/>
    </source>
</evidence>
<dbReference type="AlphaFoldDB" id="A0A518CNC5"/>
<evidence type="ECO:0000313" key="2">
    <source>
        <dbReference type="Proteomes" id="UP000317178"/>
    </source>
</evidence>
<sequence length="45" mass="4966">MLLVDGRQGTPLSAEVHSASPAEEKLIEPLLDHSVIPYRDPTRLL</sequence>
<gene>
    <name evidence="1" type="ORF">Pla110_24520</name>
</gene>
<name>A0A518CNC5_9PLAN</name>
<organism evidence="1 2">
    <name type="scientific">Polystyrenella longa</name>
    <dbReference type="NCBI Taxonomy" id="2528007"/>
    <lineage>
        <taxon>Bacteria</taxon>
        <taxon>Pseudomonadati</taxon>
        <taxon>Planctomycetota</taxon>
        <taxon>Planctomycetia</taxon>
        <taxon>Planctomycetales</taxon>
        <taxon>Planctomycetaceae</taxon>
        <taxon>Polystyrenella</taxon>
    </lineage>
</organism>